<reference evidence="2 3" key="1">
    <citation type="journal article" date="2021" name="Elife">
        <title>Chloroplast acquisition without the gene transfer in kleptoplastic sea slugs, Plakobranchus ocellatus.</title>
        <authorList>
            <person name="Maeda T."/>
            <person name="Takahashi S."/>
            <person name="Yoshida T."/>
            <person name="Shimamura S."/>
            <person name="Takaki Y."/>
            <person name="Nagai Y."/>
            <person name="Toyoda A."/>
            <person name="Suzuki Y."/>
            <person name="Arimoto A."/>
            <person name="Ishii H."/>
            <person name="Satoh N."/>
            <person name="Nishiyama T."/>
            <person name="Hasebe M."/>
            <person name="Maruyama T."/>
            <person name="Minagawa J."/>
            <person name="Obokata J."/>
            <person name="Shigenobu S."/>
        </authorList>
    </citation>
    <scope>NUCLEOTIDE SEQUENCE [LARGE SCALE GENOMIC DNA]</scope>
</reference>
<evidence type="ECO:0000313" key="2">
    <source>
        <dbReference type="EMBL" id="GFN76553.1"/>
    </source>
</evidence>
<feature type="signal peptide" evidence="1">
    <location>
        <begin position="1"/>
        <end position="18"/>
    </location>
</feature>
<protein>
    <recommendedName>
        <fullName evidence="4">Secreted protein</fullName>
    </recommendedName>
</protein>
<organism evidence="2 3">
    <name type="scientific">Plakobranchus ocellatus</name>
    <dbReference type="NCBI Taxonomy" id="259542"/>
    <lineage>
        <taxon>Eukaryota</taxon>
        <taxon>Metazoa</taxon>
        <taxon>Spiralia</taxon>
        <taxon>Lophotrochozoa</taxon>
        <taxon>Mollusca</taxon>
        <taxon>Gastropoda</taxon>
        <taxon>Heterobranchia</taxon>
        <taxon>Euthyneura</taxon>
        <taxon>Panpulmonata</taxon>
        <taxon>Sacoglossa</taxon>
        <taxon>Placobranchoidea</taxon>
        <taxon>Plakobranchidae</taxon>
        <taxon>Plakobranchus</taxon>
    </lineage>
</organism>
<comment type="caution">
    <text evidence="2">The sequence shown here is derived from an EMBL/GenBank/DDBJ whole genome shotgun (WGS) entry which is preliminary data.</text>
</comment>
<feature type="chain" id="PRO_5043921072" description="Secreted protein" evidence="1">
    <location>
        <begin position="19"/>
        <end position="157"/>
    </location>
</feature>
<name>A0AAV3Y3A7_9GAST</name>
<dbReference type="EMBL" id="BLXT01000403">
    <property type="protein sequence ID" value="GFN76553.1"/>
    <property type="molecule type" value="Genomic_DNA"/>
</dbReference>
<gene>
    <name evidence="2" type="ORF">PoB_000305900</name>
</gene>
<evidence type="ECO:0008006" key="4">
    <source>
        <dbReference type="Google" id="ProtNLM"/>
    </source>
</evidence>
<dbReference type="Proteomes" id="UP000735302">
    <property type="component" value="Unassembled WGS sequence"/>
</dbReference>
<sequence>MKVVSAVLVLGLVASSRATYCTDICLGTCEGVDGIINLLYPSVAGTVATEIKACSTACNKLCKCTDDCSTNCDPTYDTCVATAQAKFNPLGVFTCQFQHLTCIGPCFTQCGANVGDFIIKNLESFLNKLLEGISGVVSQIVLAAPNAAPVPSAAVLA</sequence>
<dbReference type="AlphaFoldDB" id="A0AAV3Y3A7"/>
<evidence type="ECO:0000313" key="3">
    <source>
        <dbReference type="Proteomes" id="UP000735302"/>
    </source>
</evidence>
<evidence type="ECO:0000256" key="1">
    <source>
        <dbReference type="SAM" id="SignalP"/>
    </source>
</evidence>
<accession>A0AAV3Y3A7</accession>
<keyword evidence="3" id="KW-1185">Reference proteome</keyword>
<proteinExistence type="predicted"/>
<keyword evidence="1" id="KW-0732">Signal</keyword>